<protein>
    <submittedName>
        <fullName evidence="1">Os04g0516701 protein</fullName>
    </submittedName>
</protein>
<reference evidence="2" key="1">
    <citation type="journal article" date="2005" name="Nature">
        <title>The map-based sequence of the rice genome.</title>
        <authorList>
            <consortium name="International rice genome sequencing project (IRGSP)"/>
            <person name="Matsumoto T."/>
            <person name="Wu J."/>
            <person name="Kanamori H."/>
            <person name="Katayose Y."/>
            <person name="Fujisawa M."/>
            <person name="Namiki N."/>
            <person name="Mizuno H."/>
            <person name="Yamamoto K."/>
            <person name="Antonio B.A."/>
            <person name="Baba T."/>
            <person name="Sakata K."/>
            <person name="Nagamura Y."/>
            <person name="Aoki H."/>
            <person name="Arikawa K."/>
            <person name="Arita K."/>
            <person name="Bito T."/>
            <person name="Chiden Y."/>
            <person name="Fujitsuka N."/>
            <person name="Fukunaka R."/>
            <person name="Hamada M."/>
            <person name="Harada C."/>
            <person name="Hayashi A."/>
            <person name="Hijishita S."/>
            <person name="Honda M."/>
            <person name="Hosokawa S."/>
            <person name="Ichikawa Y."/>
            <person name="Idonuma A."/>
            <person name="Iijima M."/>
            <person name="Ikeda M."/>
            <person name="Ikeno M."/>
            <person name="Ito K."/>
            <person name="Ito S."/>
            <person name="Ito T."/>
            <person name="Ito Y."/>
            <person name="Ito Y."/>
            <person name="Iwabuchi A."/>
            <person name="Kamiya K."/>
            <person name="Karasawa W."/>
            <person name="Kurita K."/>
            <person name="Katagiri S."/>
            <person name="Kikuta A."/>
            <person name="Kobayashi H."/>
            <person name="Kobayashi N."/>
            <person name="Machita K."/>
            <person name="Maehara T."/>
            <person name="Masukawa M."/>
            <person name="Mizubayashi T."/>
            <person name="Mukai Y."/>
            <person name="Nagasaki H."/>
            <person name="Nagata Y."/>
            <person name="Naito S."/>
            <person name="Nakashima M."/>
            <person name="Nakama Y."/>
            <person name="Nakamichi Y."/>
            <person name="Nakamura M."/>
            <person name="Meguro A."/>
            <person name="Negishi M."/>
            <person name="Ohta I."/>
            <person name="Ohta T."/>
            <person name="Okamoto M."/>
            <person name="Ono N."/>
            <person name="Saji S."/>
            <person name="Sakaguchi M."/>
            <person name="Sakai K."/>
            <person name="Shibata M."/>
            <person name="Shimokawa T."/>
            <person name="Song J."/>
            <person name="Takazaki Y."/>
            <person name="Terasawa K."/>
            <person name="Tsugane M."/>
            <person name="Tsuji K."/>
            <person name="Ueda S."/>
            <person name="Waki K."/>
            <person name="Yamagata H."/>
            <person name="Yamamoto M."/>
            <person name="Yamamoto S."/>
            <person name="Yamane H."/>
            <person name="Yoshiki S."/>
            <person name="Yoshihara R."/>
            <person name="Yukawa K."/>
            <person name="Zhong H."/>
            <person name="Yano M."/>
            <person name="Yuan Q."/>
            <person name="Ouyang S."/>
            <person name="Liu J."/>
            <person name="Jones K.M."/>
            <person name="Gansberger K."/>
            <person name="Moffat K."/>
            <person name="Hill J."/>
            <person name="Bera J."/>
            <person name="Fadrosh D."/>
            <person name="Jin S."/>
            <person name="Johri S."/>
            <person name="Kim M."/>
            <person name="Overton L."/>
            <person name="Reardon M."/>
            <person name="Tsitrin T."/>
            <person name="Vuong H."/>
            <person name="Weaver B."/>
            <person name="Ciecko A."/>
            <person name="Tallon L."/>
            <person name="Jackson J."/>
            <person name="Pai G."/>
            <person name="Aken S.V."/>
            <person name="Utterback T."/>
            <person name="Reidmuller S."/>
            <person name="Feldblyum T."/>
            <person name="Hsiao J."/>
            <person name="Zismann V."/>
            <person name="Iobst S."/>
            <person name="de Vazeille A.R."/>
            <person name="Buell C.R."/>
            <person name="Ying K."/>
            <person name="Li Y."/>
            <person name="Lu T."/>
            <person name="Huang Y."/>
            <person name="Zhao Q."/>
            <person name="Feng Q."/>
            <person name="Zhang L."/>
            <person name="Zhu J."/>
            <person name="Weng Q."/>
            <person name="Mu J."/>
            <person name="Lu Y."/>
            <person name="Fan D."/>
            <person name="Liu Y."/>
            <person name="Guan J."/>
            <person name="Zhang Y."/>
            <person name="Yu S."/>
            <person name="Liu X."/>
            <person name="Zhang Y."/>
            <person name="Hong G."/>
            <person name="Han B."/>
            <person name="Choisne N."/>
            <person name="Demange N."/>
            <person name="Orjeda G."/>
            <person name="Samain S."/>
            <person name="Cattolico L."/>
            <person name="Pelletier E."/>
            <person name="Couloux A."/>
            <person name="Segurens B."/>
            <person name="Wincker P."/>
            <person name="D'Hont A."/>
            <person name="Scarpelli C."/>
            <person name="Weissenbach J."/>
            <person name="Salanoubat M."/>
            <person name="Quetier F."/>
            <person name="Yu Y."/>
            <person name="Kim H.R."/>
            <person name="Rambo T."/>
            <person name="Currie J."/>
            <person name="Collura K."/>
            <person name="Luo M."/>
            <person name="Yang T."/>
            <person name="Ammiraju J.S.S."/>
            <person name="Engler F."/>
            <person name="Soderlund C."/>
            <person name="Wing R.A."/>
            <person name="Palmer L.E."/>
            <person name="de la Bastide M."/>
            <person name="Spiegel L."/>
            <person name="Nascimento L."/>
            <person name="Zutavern T."/>
            <person name="O'Shaughnessy A."/>
            <person name="Dike S."/>
            <person name="Dedhia N."/>
            <person name="Preston R."/>
            <person name="Balija V."/>
            <person name="McCombie W.R."/>
            <person name="Chow T."/>
            <person name="Chen H."/>
            <person name="Chung M."/>
            <person name="Chen C."/>
            <person name="Shaw J."/>
            <person name="Wu H."/>
            <person name="Hsiao K."/>
            <person name="Chao Y."/>
            <person name="Chu M."/>
            <person name="Cheng C."/>
            <person name="Hour A."/>
            <person name="Lee P."/>
            <person name="Lin S."/>
            <person name="Lin Y."/>
            <person name="Liou J."/>
            <person name="Liu S."/>
            <person name="Hsing Y."/>
            <person name="Raghuvanshi S."/>
            <person name="Mohanty A."/>
            <person name="Bharti A.K."/>
            <person name="Gaur A."/>
            <person name="Gupta V."/>
            <person name="Kumar D."/>
            <person name="Ravi V."/>
            <person name="Vij S."/>
            <person name="Kapur A."/>
            <person name="Khurana P."/>
            <person name="Khurana P."/>
            <person name="Khurana J.P."/>
            <person name="Tyagi A.K."/>
            <person name="Gaikwad K."/>
            <person name="Singh A."/>
            <person name="Dalal V."/>
            <person name="Srivastava S."/>
            <person name="Dixit A."/>
            <person name="Pal A.K."/>
            <person name="Ghazi I.A."/>
            <person name="Yadav M."/>
            <person name="Pandit A."/>
            <person name="Bhargava A."/>
            <person name="Sureshbabu K."/>
            <person name="Batra K."/>
            <person name="Sharma T.R."/>
            <person name="Mohapatra T."/>
            <person name="Singh N.K."/>
            <person name="Messing J."/>
            <person name="Nelson A.B."/>
            <person name="Fuks G."/>
            <person name="Kavchok S."/>
            <person name="Keizer G."/>
            <person name="Linton E."/>
            <person name="Llaca V."/>
            <person name="Song R."/>
            <person name="Tanyolac B."/>
            <person name="Young S."/>
            <person name="Ho-Il K."/>
            <person name="Hahn J.H."/>
            <person name="Sangsakoo G."/>
            <person name="Vanavichit A."/>
            <person name="de Mattos Luiz.A.T."/>
            <person name="Zimmer P.D."/>
            <person name="Malone G."/>
            <person name="Dellagostin O."/>
            <person name="de Oliveira A.C."/>
            <person name="Bevan M."/>
            <person name="Bancroft I."/>
            <person name="Minx P."/>
            <person name="Cordum H."/>
            <person name="Wilson R."/>
            <person name="Cheng Z."/>
            <person name="Jin W."/>
            <person name="Jiang J."/>
            <person name="Leong S.A."/>
            <person name="Iwama H."/>
            <person name="Gojobori T."/>
            <person name="Itoh T."/>
            <person name="Niimura Y."/>
            <person name="Fujii Y."/>
            <person name="Habara T."/>
            <person name="Sakai H."/>
            <person name="Sato Y."/>
            <person name="Wilson G."/>
            <person name="Kumar K."/>
            <person name="McCouch S."/>
            <person name="Juretic N."/>
            <person name="Hoen D."/>
            <person name="Wright S."/>
            <person name="Bruskiewich R."/>
            <person name="Bureau T."/>
            <person name="Miyao A."/>
            <person name="Hirochika H."/>
            <person name="Nishikawa T."/>
            <person name="Kadowaki K."/>
            <person name="Sugiura M."/>
            <person name="Burr B."/>
            <person name="Sasaki T."/>
        </authorList>
    </citation>
    <scope>NUCLEOTIDE SEQUENCE [LARGE SCALE GENOMIC DNA]</scope>
    <source>
        <strain evidence="2">cv. Nipponbare</strain>
    </source>
</reference>
<gene>
    <name evidence="1" type="ordered locus">Os04g0516701</name>
    <name evidence="1" type="ORF">OSNPB_040516701</name>
</gene>
<evidence type="ECO:0000313" key="1">
    <source>
        <dbReference type="EMBL" id="BAS90089.1"/>
    </source>
</evidence>
<reference evidence="1 2" key="3">
    <citation type="journal article" date="2013" name="Rice">
        <title>Improvement of the Oryza sativa Nipponbare reference genome using next generation sequence and optical map data.</title>
        <authorList>
            <person name="Kawahara Y."/>
            <person name="de la Bastide M."/>
            <person name="Hamilton J.P."/>
            <person name="Kanamori H."/>
            <person name="McCombie W.R."/>
            <person name="Ouyang S."/>
            <person name="Schwartz D.C."/>
            <person name="Tanaka T."/>
            <person name="Wu J."/>
            <person name="Zhou S."/>
            <person name="Childs K.L."/>
            <person name="Davidson R.M."/>
            <person name="Lin H."/>
            <person name="Quesada-Ocampo L."/>
            <person name="Vaillancourt B."/>
            <person name="Sakai H."/>
            <person name="Lee S.S."/>
            <person name="Kim J."/>
            <person name="Numa H."/>
            <person name="Itoh T."/>
            <person name="Buell C.R."/>
            <person name="Matsumoto T."/>
        </authorList>
    </citation>
    <scope>NUCLEOTIDE SEQUENCE [LARGE SCALE GENOMIC DNA]</scope>
    <source>
        <strain evidence="2">cv. Nipponbare</strain>
    </source>
</reference>
<evidence type="ECO:0000313" key="2">
    <source>
        <dbReference type="Proteomes" id="UP000059680"/>
    </source>
</evidence>
<keyword evidence="2" id="KW-1185">Reference proteome</keyword>
<reference evidence="1 2" key="2">
    <citation type="journal article" date="2013" name="Plant Cell Physiol.">
        <title>Rice Annotation Project Database (RAP-DB): an integrative and interactive database for rice genomics.</title>
        <authorList>
            <person name="Sakai H."/>
            <person name="Lee S.S."/>
            <person name="Tanaka T."/>
            <person name="Numa H."/>
            <person name="Kim J."/>
            <person name="Kawahara Y."/>
            <person name="Wakimoto H."/>
            <person name="Yang C.C."/>
            <person name="Iwamoto M."/>
            <person name="Abe T."/>
            <person name="Yamada Y."/>
            <person name="Muto A."/>
            <person name="Inokuchi H."/>
            <person name="Ikemura T."/>
            <person name="Matsumoto T."/>
            <person name="Sasaki T."/>
            <person name="Itoh T."/>
        </authorList>
    </citation>
    <scope>NUCLEOTIDE SEQUENCE [LARGE SCALE GENOMIC DNA]</scope>
    <source>
        <strain evidence="2">cv. Nipponbare</strain>
    </source>
</reference>
<dbReference type="PaxDb" id="39947-A0A0N7KJD2"/>
<sequence>MNRNSKYHRSIKNASSIYVKLQTMTLGNFTNLVSIFSRQTLSTSLCMGILQADQPCGRIIQRPIRMPDGDDNLVDVHGSIGVVPDGLGVDAADGGDPAVLVDMDVGVVAEDDLAAPGVAVDEDGDEVGHGAGRHEQRGLLARDPRHLHLEAVRGRVGAKDVVVHVRGGHGGAHRVGGLRHRVRP</sequence>
<dbReference type="AlphaFoldDB" id="A0A0N7KJD2"/>
<dbReference type="InParanoid" id="A0A0N7KJD2"/>
<dbReference type="Proteomes" id="UP000059680">
    <property type="component" value="Chromosome 4"/>
</dbReference>
<accession>A0A0N7KJD2</accession>
<dbReference type="EMBL" id="AP014960">
    <property type="protein sequence ID" value="BAS90089.1"/>
    <property type="molecule type" value="Genomic_DNA"/>
</dbReference>
<dbReference type="Gramene" id="Os04t0516701-00">
    <property type="protein sequence ID" value="Os04t0516701-00"/>
    <property type="gene ID" value="Os04g0516701"/>
</dbReference>
<name>A0A0N7KJD2_ORYSJ</name>
<proteinExistence type="predicted"/>
<dbReference type="eggNOG" id="ENOG502R6AY">
    <property type="taxonomic scope" value="Eukaryota"/>
</dbReference>
<organism evidence="1 2">
    <name type="scientific">Oryza sativa subsp. japonica</name>
    <name type="common">Rice</name>
    <dbReference type="NCBI Taxonomy" id="39947"/>
    <lineage>
        <taxon>Eukaryota</taxon>
        <taxon>Viridiplantae</taxon>
        <taxon>Streptophyta</taxon>
        <taxon>Embryophyta</taxon>
        <taxon>Tracheophyta</taxon>
        <taxon>Spermatophyta</taxon>
        <taxon>Magnoliopsida</taxon>
        <taxon>Liliopsida</taxon>
        <taxon>Poales</taxon>
        <taxon>Poaceae</taxon>
        <taxon>BOP clade</taxon>
        <taxon>Oryzoideae</taxon>
        <taxon>Oryzeae</taxon>
        <taxon>Oryzinae</taxon>
        <taxon>Oryza</taxon>
        <taxon>Oryza sativa</taxon>
    </lineage>
</organism>